<reference evidence="2" key="3">
    <citation type="journal article" date="2010" name="Genome Res.">
        <title>Population genomic sequencing of Coccidioides fungi reveals recent hybridization and transposon control.</title>
        <authorList>
            <person name="Neafsey D.E."/>
            <person name="Barker B.M."/>
            <person name="Sharpton T.J."/>
            <person name="Stajich J.E."/>
            <person name="Park D.J."/>
            <person name="Whiston E."/>
            <person name="Hung C.-Y."/>
            <person name="McMahan C."/>
            <person name="White J."/>
            <person name="Sykes S."/>
            <person name="Heiman D."/>
            <person name="Young S."/>
            <person name="Zeng Q."/>
            <person name="Abouelleil A."/>
            <person name="Aftuck L."/>
            <person name="Bessette D."/>
            <person name="Brown A."/>
            <person name="FitzGerald M."/>
            <person name="Lui A."/>
            <person name="Macdonald J.P."/>
            <person name="Priest M."/>
            <person name="Orbach M.J."/>
            <person name="Galgiani J.N."/>
            <person name="Kirkland T.N."/>
            <person name="Cole G.T."/>
            <person name="Birren B.W."/>
            <person name="Henn M.R."/>
            <person name="Taylor J.W."/>
            <person name="Rounsley S.D."/>
        </authorList>
    </citation>
    <scope>NUCLEOTIDE SEQUENCE [LARGE SCALE GENOMIC DNA]</scope>
    <source>
        <strain evidence="2">RMSCC 3488</strain>
    </source>
</reference>
<organism evidence="1 2">
    <name type="scientific">Coccidioides posadasii RMSCC 3488</name>
    <dbReference type="NCBI Taxonomy" id="454284"/>
    <lineage>
        <taxon>Eukaryota</taxon>
        <taxon>Fungi</taxon>
        <taxon>Dikarya</taxon>
        <taxon>Ascomycota</taxon>
        <taxon>Pezizomycotina</taxon>
        <taxon>Eurotiomycetes</taxon>
        <taxon>Eurotiomycetidae</taxon>
        <taxon>Onygenales</taxon>
        <taxon>Onygenaceae</taxon>
        <taxon>Coccidioides</taxon>
    </lineage>
</organism>
<evidence type="ECO:0000313" key="1">
    <source>
        <dbReference type="EMBL" id="KMM67909.1"/>
    </source>
</evidence>
<name>A0A0J6FG83_COCPO</name>
<reference evidence="2" key="2">
    <citation type="journal article" date="2009" name="Genome Res.">
        <title>Comparative genomic analyses of the human fungal pathogens Coccidioides and their relatives.</title>
        <authorList>
            <person name="Sharpton T.J."/>
            <person name="Stajich J.E."/>
            <person name="Rounsley S.D."/>
            <person name="Gardner M.J."/>
            <person name="Wortman J.R."/>
            <person name="Jordar V.S."/>
            <person name="Maiti R."/>
            <person name="Kodira C.D."/>
            <person name="Neafsey D.E."/>
            <person name="Zeng Q."/>
            <person name="Hung C.-Y."/>
            <person name="McMahan C."/>
            <person name="Muszewska A."/>
            <person name="Grynberg M."/>
            <person name="Mandel M.A."/>
            <person name="Kellner E.M."/>
            <person name="Barker B.M."/>
            <person name="Galgiani J.N."/>
            <person name="Orbach M.J."/>
            <person name="Kirkland T.N."/>
            <person name="Cole G.T."/>
            <person name="Henn M.R."/>
            <person name="Birren B.W."/>
            <person name="Taylor J.W."/>
        </authorList>
    </citation>
    <scope>NUCLEOTIDE SEQUENCE [LARGE SCALE GENOMIC DNA]</scope>
    <source>
        <strain evidence="2">RMSCC 3488</strain>
    </source>
</reference>
<protein>
    <submittedName>
        <fullName evidence="1">Uncharacterized protein</fullName>
    </submittedName>
</protein>
<dbReference type="VEuPathDB" id="FungiDB:CPAG_04242"/>
<dbReference type="Proteomes" id="UP000054567">
    <property type="component" value="Unassembled WGS sequence"/>
</dbReference>
<dbReference type="EMBL" id="DS268110">
    <property type="protein sequence ID" value="KMM67909.1"/>
    <property type="molecule type" value="Genomic_DNA"/>
</dbReference>
<gene>
    <name evidence="1" type="ORF">CPAG_04242</name>
</gene>
<reference evidence="1 2" key="1">
    <citation type="submission" date="2007-06" db="EMBL/GenBank/DDBJ databases">
        <title>The Genome Sequence of Coccidioides posadasii RMSCC_3488.</title>
        <authorList>
            <consortium name="Coccidioides Genome Resources Consortium"/>
            <consortium name="The Broad Institute Genome Sequencing Platform"/>
            <person name="Henn M.R."/>
            <person name="Sykes S."/>
            <person name="Young S."/>
            <person name="Jaffe D."/>
            <person name="Berlin A."/>
            <person name="Alvarez P."/>
            <person name="Butler J."/>
            <person name="Gnerre S."/>
            <person name="Grabherr M."/>
            <person name="Mauceli E."/>
            <person name="Brockman W."/>
            <person name="Kodira C."/>
            <person name="Alvarado L."/>
            <person name="Zeng Q."/>
            <person name="Crawford M."/>
            <person name="Antoine C."/>
            <person name="Devon K."/>
            <person name="Galgiani J."/>
            <person name="Orsborn K."/>
            <person name="Lewis M.L."/>
            <person name="Nusbaum C."/>
            <person name="Galagan J."/>
            <person name="Birren B."/>
        </authorList>
    </citation>
    <scope>NUCLEOTIDE SEQUENCE [LARGE SCALE GENOMIC DNA]</scope>
    <source>
        <strain evidence="1 2">RMSCC 3488</strain>
    </source>
</reference>
<dbReference type="AlphaFoldDB" id="A0A0J6FG83"/>
<evidence type="ECO:0000313" key="2">
    <source>
        <dbReference type="Proteomes" id="UP000054567"/>
    </source>
</evidence>
<sequence>MGSFVESPCIYGTVGCRIRPKQAPLSRSVPIFGQQPAPLHTSLPNLRSVDDMQAGTFEVRRRSEGNVPEIWQVFKDRLVTSMHLIHSESSNIDWTSVVQSRRPNVRDPPTILAVQTLR</sequence>
<accession>A0A0J6FG83</accession>
<proteinExistence type="predicted"/>